<feature type="domain" description="DUF4283" evidence="1">
    <location>
        <begin position="104"/>
        <end position="185"/>
    </location>
</feature>
<dbReference type="PANTHER" id="PTHR31286">
    <property type="entry name" value="GLYCINE-RICH CELL WALL STRUCTURAL PROTEIN 1.8-LIKE"/>
    <property type="match status" value="1"/>
</dbReference>
<dbReference type="InterPro" id="IPR025558">
    <property type="entry name" value="DUF4283"/>
</dbReference>
<evidence type="ECO:0000313" key="2">
    <source>
        <dbReference type="EMBL" id="KAG0493568.1"/>
    </source>
</evidence>
<dbReference type="AlphaFoldDB" id="A0A835VDR3"/>
<organism evidence="2 3">
    <name type="scientific">Vanilla planifolia</name>
    <name type="common">Vanilla</name>
    <dbReference type="NCBI Taxonomy" id="51239"/>
    <lineage>
        <taxon>Eukaryota</taxon>
        <taxon>Viridiplantae</taxon>
        <taxon>Streptophyta</taxon>
        <taxon>Embryophyta</taxon>
        <taxon>Tracheophyta</taxon>
        <taxon>Spermatophyta</taxon>
        <taxon>Magnoliopsida</taxon>
        <taxon>Liliopsida</taxon>
        <taxon>Asparagales</taxon>
        <taxon>Orchidaceae</taxon>
        <taxon>Vanilloideae</taxon>
        <taxon>Vanilleae</taxon>
        <taxon>Vanilla</taxon>
    </lineage>
</organism>
<dbReference type="EMBL" id="JADCNM010000002">
    <property type="protein sequence ID" value="KAG0493568.1"/>
    <property type="molecule type" value="Genomic_DNA"/>
</dbReference>
<reference evidence="2 3" key="1">
    <citation type="journal article" date="2020" name="Nat. Food">
        <title>A phased Vanilla planifolia genome enables genetic improvement of flavour and production.</title>
        <authorList>
            <person name="Hasing T."/>
            <person name="Tang H."/>
            <person name="Brym M."/>
            <person name="Khazi F."/>
            <person name="Huang T."/>
            <person name="Chambers A.H."/>
        </authorList>
    </citation>
    <scope>NUCLEOTIDE SEQUENCE [LARGE SCALE GENOMIC DNA]</scope>
    <source>
        <tissue evidence="2">Leaf</tissue>
    </source>
</reference>
<accession>A0A835VDR3</accession>
<dbReference type="OrthoDB" id="779415at2759"/>
<dbReference type="Pfam" id="PF14111">
    <property type="entry name" value="DUF4283"/>
    <property type="match status" value="1"/>
</dbReference>
<dbReference type="PANTHER" id="PTHR31286:SF180">
    <property type="entry name" value="OS10G0362600 PROTEIN"/>
    <property type="match status" value="1"/>
</dbReference>
<evidence type="ECO:0000259" key="1">
    <source>
        <dbReference type="Pfam" id="PF14111"/>
    </source>
</evidence>
<proteinExistence type="predicted"/>
<sequence length="260" mass="28780">MVGASNTVGASGVATSDKAAEVVPDSAIVLDNTVLSNISNAVTQNNKVSFKEVLTSKIVMGNKTMTSYVKLAAVDVKARVASMADPVDNDEVIMSNEACLKQIEFHRFDLVGRVYGNSLPFFVIARVLQRRWGHLKNFRVLDISFGCFCLHFGSMEDRNAVWLGSSWQVVGQAMGLDLWTPDFRPRATTAMCASVWVRFPALPLVYWDVENIFRIEKSMGDPILLDGWTADMQLPSFARVCVRVDLSKPLKPGMWLRGGQ</sequence>
<name>A0A835VDR3_VANPL</name>
<evidence type="ECO:0000313" key="3">
    <source>
        <dbReference type="Proteomes" id="UP000639772"/>
    </source>
</evidence>
<comment type="caution">
    <text evidence="2">The sequence shown here is derived from an EMBL/GenBank/DDBJ whole genome shotgun (WGS) entry which is preliminary data.</text>
</comment>
<dbReference type="Proteomes" id="UP000639772">
    <property type="component" value="Unassembled WGS sequence"/>
</dbReference>
<protein>
    <recommendedName>
        <fullName evidence="1">DUF4283 domain-containing protein</fullName>
    </recommendedName>
</protein>
<dbReference type="InterPro" id="IPR040256">
    <property type="entry name" value="At4g02000-like"/>
</dbReference>
<gene>
    <name evidence="2" type="ORF">HPP92_004562</name>
</gene>